<dbReference type="Proteomes" id="UP000279259">
    <property type="component" value="Unassembled WGS sequence"/>
</dbReference>
<dbReference type="SUPFAM" id="SSF52283">
    <property type="entry name" value="Formate/glycerate dehydrogenase catalytic domain-like"/>
    <property type="match status" value="1"/>
</dbReference>
<name>A0A427YRZ0_9TREE</name>
<sequence>MSPSAAKPKILLFGLPDPSSQQSLEDVAEVTIIPRKPYDETVQNIARAVKEHGPFIAFGFTITIDEMYLYAWTKEMLEPLAPECKCYCRMGAGYDMIDVEYITSTGAYFANAPVAPSSATAEGALALLLQTMKAIGPQEKRLRSGQWGDFKIRTLDWKTATVCLTVHLTIADPTPDLSMIACFPLMRYTQIGIVGLGNLGSNLARMCSALGFKVVYNTRSPRADVPYEHVPLEGLWARSDAIVLACPLTSSTRGLVCKDTIARMKDGVILVNVSRGPVVVEDDLVEALNSGKVLRAALDVFEHEPQVHPGLLANPDVTLTPHCAAGFDVAGLHGIIEMVDNVVAFIKTGRPNTPVNERELNTGGKLAN</sequence>
<keyword evidence="1 2" id="KW-0560">Oxidoreductase</keyword>
<dbReference type="Pfam" id="PF00389">
    <property type="entry name" value="2-Hacid_dh"/>
    <property type="match status" value="1"/>
</dbReference>
<reference evidence="5 6" key="1">
    <citation type="submission" date="2018-11" db="EMBL/GenBank/DDBJ databases">
        <title>Genome sequence of Saitozyma podzolica DSM 27192.</title>
        <authorList>
            <person name="Aliyu H."/>
            <person name="Gorte O."/>
            <person name="Ochsenreither K."/>
        </authorList>
    </citation>
    <scope>NUCLEOTIDE SEQUENCE [LARGE SCALE GENOMIC DNA]</scope>
    <source>
        <strain evidence="5 6">DSM 27192</strain>
    </source>
</reference>
<evidence type="ECO:0000313" key="6">
    <source>
        <dbReference type="Proteomes" id="UP000279259"/>
    </source>
</evidence>
<dbReference type="PANTHER" id="PTHR10996:SF129">
    <property type="entry name" value="2-HYDROXYACID DEHYDROGENASE C1773.17C-RELATED"/>
    <property type="match status" value="1"/>
</dbReference>
<dbReference type="InterPro" id="IPR006140">
    <property type="entry name" value="D-isomer_DH_NAD-bd"/>
</dbReference>
<dbReference type="SUPFAM" id="SSF51735">
    <property type="entry name" value="NAD(P)-binding Rossmann-fold domains"/>
    <property type="match status" value="1"/>
</dbReference>
<dbReference type="GO" id="GO:0005829">
    <property type="term" value="C:cytosol"/>
    <property type="evidence" value="ECO:0007669"/>
    <property type="project" value="TreeGrafter"/>
</dbReference>
<dbReference type="PANTHER" id="PTHR10996">
    <property type="entry name" value="2-HYDROXYACID DEHYDROGENASE-RELATED"/>
    <property type="match status" value="1"/>
</dbReference>
<evidence type="ECO:0000259" key="4">
    <source>
        <dbReference type="Pfam" id="PF02826"/>
    </source>
</evidence>
<evidence type="ECO:0000256" key="1">
    <source>
        <dbReference type="ARBA" id="ARBA00023002"/>
    </source>
</evidence>
<dbReference type="AlphaFoldDB" id="A0A427YRZ0"/>
<keyword evidence="6" id="KW-1185">Reference proteome</keyword>
<comment type="similarity">
    <text evidence="2">Belongs to the D-isomer specific 2-hydroxyacid dehydrogenase family.</text>
</comment>
<dbReference type="InterPro" id="IPR050223">
    <property type="entry name" value="D-isomer_2-hydroxyacid_DH"/>
</dbReference>
<dbReference type="InterPro" id="IPR029753">
    <property type="entry name" value="D-isomer_DH_CS"/>
</dbReference>
<evidence type="ECO:0000256" key="2">
    <source>
        <dbReference type="RuleBase" id="RU003719"/>
    </source>
</evidence>
<dbReference type="OrthoDB" id="298012at2759"/>
<dbReference type="InterPro" id="IPR036291">
    <property type="entry name" value="NAD(P)-bd_dom_sf"/>
</dbReference>
<dbReference type="GO" id="GO:0016618">
    <property type="term" value="F:hydroxypyruvate reductase [NAD(P)H] activity"/>
    <property type="evidence" value="ECO:0007669"/>
    <property type="project" value="TreeGrafter"/>
</dbReference>
<accession>A0A427YRZ0</accession>
<dbReference type="InterPro" id="IPR006139">
    <property type="entry name" value="D-isomer_2_OHA_DH_cat_dom"/>
</dbReference>
<gene>
    <name evidence="5" type="ORF">EHS25_006434</name>
</gene>
<dbReference type="Gene3D" id="3.40.50.720">
    <property type="entry name" value="NAD(P)-binding Rossmann-like Domain"/>
    <property type="match status" value="2"/>
</dbReference>
<evidence type="ECO:0000259" key="3">
    <source>
        <dbReference type="Pfam" id="PF00389"/>
    </source>
</evidence>
<evidence type="ECO:0000313" key="5">
    <source>
        <dbReference type="EMBL" id="RSH93786.1"/>
    </source>
</evidence>
<feature type="domain" description="D-isomer specific 2-hydroxyacid dehydrogenase catalytic" evidence="3">
    <location>
        <begin position="17"/>
        <end position="356"/>
    </location>
</feature>
<proteinExistence type="inferred from homology"/>
<dbReference type="Pfam" id="PF02826">
    <property type="entry name" value="2-Hacid_dh_C"/>
    <property type="match status" value="1"/>
</dbReference>
<protein>
    <recommendedName>
        <fullName evidence="7">D-isomer specific 2-hydroxyacid dehydrogenase NAD-binding domain-containing protein</fullName>
    </recommendedName>
</protein>
<dbReference type="GO" id="GO:0051287">
    <property type="term" value="F:NAD binding"/>
    <property type="evidence" value="ECO:0007669"/>
    <property type="project" value="InterPro"/>
</dbReference>
<feature type="domain" description="D-isomer specific 2-hydroxyacid dehydrogenase NAD-binding" evidence="4">
    <location>
        <begin position="189"/>
        <end position="324"/>
    </location>
</feature>
<dbReference type="EMBL" id="RSCD01000003">
    <property type="protein sequence ID" value="RSH93786.1"/>
    <property type="molecule type" value="Genomic_DNA"/>
</dbReference>
<dbReference type="GO" id="GO:0030267">
    <property type="term" value="F:glyoxylate reductase (NADPH) activity"/>
    <property type="evidence" value="ECO:0007669"/>
    <property type="project" value="TreeGrafter"/>
</dbReference>
<comment type="caution">
    <text evidence="5">The sequence shown here is derived from an EMBL/GenBank/DDBJ whole genome shotgun (WGS) entry which is preliminary data.</text>
</comment>
<organism evidence="5 6">
    <name type="scientific">Saitozyma podzolica</name>
    <dbReference type="NCBI Taxonomy" id="1890683"/>
    <lineage>
        <taxon>Eukaryota</taxon>
        <taxon>Fungi</taxon>
        <taxon>Dikarya</taxon>
        <taxon>Basidiomycota</taxon>
        <taxon>Agaricomycotina</taxon>
        <taxon>Tremellomycetes</taxon>
        <taxon>Tremellales</taxon>
        <taxon>Trimorphomycetaceae</taxon>
        <taxon>Saitozyma</taxon>
    </lineage>
</organism>
<dbReference type="PROSITE" id="PS00671">
    <property type="entry name" value="D_2_HYDROXYACID_DH_3"/>
    <property type="match status" value="1"/>
</dbReference>
<evidence type="ECO:0008006" key="7">
    <source>
        <dbReference type="Google" id="ProtNLM"/>
    </source>
</evidence>
<dbReference type="STRING" id="1890683.A0A427YRZ0"/>